<evidence type="ECO:0000313" key="2">
    <source>
        <dbReference type="Proteomes" id="UP000039660"/>
    </source>
</evidence>
<accession>A0A0T7GDN6</accession>
<evidence type="ECO:0000313" key="1">
    <source>
        <dbReference type="EMBL" id="CDZ45419.1"/>
    </source>
</evidence>
<reference evidence="1 2" key="1">
    <citation type="submission" date="2014-08" db="EMBL/GenBank/DDBJ databases">
        <authorList>
            <person name="Chen Y.-H."/>
        </authorList>
    </citation>
    <scope>NUCLEOTIDE SEQUENCE [LARGE SCALE GENOMIC DNA]</scope>
</reference>
<dbReference type="EMBL" id="CCRK01000002">
    <property type="protein sequence ID" value="CDZ45419.1"/>
    <property type="molecule type" value="Genomic_DNA"/>
</dbReference>
<sequence length="412" mass="44916">MMMVIERGRTLVIVERKLAQNRGHHHTQITALRTMLPDFKTVLITGEAYGGFLGTSAATLATSSLKGPKLRSRLRHGRPSERLGALLGILRKGLLFNMPASAYGRQFAEVVNKLELDQSDFIIVPTADLDTLESSIDLHHILRDAAPRVILRFLNAELGDRNDRVRSARLREVQAKLPKRVLLFTETEELAAHLRREFEIPVTGGFYLPCSVPIGEAAEERVLNDRFRIGVFGEPRREKGSSRIPGITTALAQKAAAGSAGLLEIVVQGAAADFQKHGVYEALAEHQASGGAVIVSPHENRLSPQEFERLFASVDAILLPYDTSLYNLQGSGVIQDAVAARKPIIYTKGMSMMSFLDHGNALAAETDPDFAEAIIRVASDPSAFREGTARAAAYLQHALAANPFLDAINAAQ</sequence>
<dbReference type="SUPFAM" id="SSF53756">
    <property type="entry name" value="UDP-Glycosyltransferase/glycogen phosphorylase"/>
    <property type="match status" value="1"/>
</dbReference>
<dbReference type="Gene3D" id="3.40.50.2000">
    <property type="entry name" value="Glycogen Phosphorylase B"/>
    <property type="match status" value="1"/>
</dbReference>
<proteinExistence type="predicted"/>
<gene>
    <name evidence="1" type="ORF">NGAL_HAMBI1189_08500</name>
</gene>
<protein>
    <recommendedName>
        <fullName evidence="3">Glycosyltransferase</fullName>
    </recommendedName>
</protein>
<organism evidence="1 2">
    <name type="scientific">Neorhizobium galegae bv. officinalis</name>
    <dbReference type="NCBI Taxonomy" id="323656"/>
    <lineage>
        <taxon>Bacteria</taxon>
        <taxon>Pseudomonadati</taxon>
        <taxon>Pseudomonadota</taxon>
        <taxon>Alphaproteobacteria</taxon>
        <taxon>Hyphomicrobiales</taxon>
        <taxon>Rhizobiaceae</taxon>
        <taxon>Rhizobium/Agrobacterium group</taxon>
        <taxon>Neorhizobium</taxon>
    </lineage>
</organism>
<name>A0A0T7GDN6_NEOGA</name>
<dbReference type="Proteomes" id="UP000039660">
    <property type="component" value="Unassembled WGS sequence"/>
</dbReference>
<evidence type="ECO:0008006" key="3">
    <source>
        <dbReference type="Google" id="ProtNLM"/>
    </source>
</evidence>
<dbReference type="AlphaFoldDB" id="A0A0T7GDN6"/>